<keyword evidence="1" id="KW-0175">Coiled coil</keyword>
<feature type="coiled-coil region" evidence="1">
    <location>
        <begin position="169"/>
        <end position="196"/>
    </location>
</feature>
<accession>A0A0H5DRM6</accession>
<name>A0A0H5DRM6_9BACT</name>
<dbReference type="EMBL" id="CWGJ01000026">
    <property type="protein sequence ID" value="CRX39247.1"/>
    <property type="molecule type" value="Genomic_DNA"/>
</dbReference>
<evidence type="ECO:0000313" key="4">
    <source>
        <dbReference type="Proteomes" id="UP000220251"/>
    </source>
</evidence>
<evidence type="ECO:0000256" key="2">
    <source>
        <dbReference type="SAM" id="MobiDB-lite"/>
    </source>
</evidence>
<feature type="compositionally biased region" description="Low complexity" evidence="2">
    <location>
        <begin position="16"/>
        <end position="28"/>
    </location>
</feature>
<sequence length="981" mass="105839">MGDGLQGLGHTQVAYGQGQVSGQPQQQGAKIGGQAEGVTQGASQAATQTLNPEGSSKSGVASRVQGNTNHVSAPSDDQKDTQEKSSSFLSKLTGGIHKAMQELKAGTSTFFSTTSAAMKGEKAQIPDEEKGASATKAGNAVGGALRYAGKRLNDAKQRINSSIGNTQERKQIDREIKEIKQKLAGFQGQLHEARMKHADLSQVPNDQGGKQFRDLGKLQFDQLEAKLEPEISKLNARLEELTNSQKQNPKLQERASSAAGNAMKSIKNFAADAKREIKFSAGIGRAAQERKGVDAKAKAVKQELAGVKEQLAEARTFHANASQIQGPHGETARAQTSGKVKDLEAQVEHLEGQLGRLSGYQSENAKLQEKISGAVSKKFESIKEGAKKELDSMKDMGATEYLKAKGQALKGRVEKFATEANKELKLSEKFESVKKSDLKGRVSTALGDLTEAAGKVAKGAKNGFEALGRGIRDLVVGKKGEGEEGARISKGLIGHVSDLGSAIKAGLPSAETLSGLASDIGKAIAKPFQALAALVNDKPDGLSQSDKNILTIADFFRPANTEKYQNSHLVFLSETNEFKILPKSKKVPADAITDPAKVTELVVNAIKNKAEEFASDGKVAAAQNFTPIGGGRNFGLSTIPQWMEGSYKLDKNQSLKVLASVMAGQNLGVARDNAKVFEENKGILTTLWKISEMPDDWKIEGASDTIGTSLPAAELFGIKKSNNFLGEIANDAVAKTEANLIDMTGTAEKLRQGKLAEAEAKLKELDTKFANGEIDETKYKDLKGKAESAINKWKDPDANSLAELLFAPTAVSQAFNQSAVEGMRKMFDKYCDNNIGKSYQPAAKWVSENSPGFAIYANWNAELNSKLDKLNLGSYVQDRKEINDLFEAAGSNTEKLPDLMNKIDEFVKKYPPEIVQQNKDALKQIQKDMGKPIPMIVKTSHPDHPGKILPDSVFTSDQTWLEPTPQQLADAEIWKRWQTSK</sequence>
<feature type="compositionally biased region" description="Polar residues" evidence="2">
    <location>
        <begin position="40"/>
        <end position="72"/>
    </location>
</feature>
<dbReference type="Proteomes" id="UP000220251">
    <property type="component" value="Unassembled WGS sequence"/>
</dbReference>
<dbReference type="AlphaFoldDB" id="A0A0H5DRM6"/>
<feature type="region of interest" description="Disordered" evidence="2">
    <location>
        <begin position="1"/>
        <end position="87"/>
    </location>
</feature>
<keyword evidence="4" id="KW-1185">Reference proteome</keyword>
<organism evidence="3 4">
    <name type="scientific">Estrella lausannensis</name>
    <dbReference type="NCBI Taxonomy" id="483423"/>
    <lineage>
        <taxon>Bacteria</taxon>
        <taxon>Pseudomonadati</taxon>
        <taxon>Chlamydiota</taxon>
        <taxon>Chlamydiia</taxon>
        <taxon>Parachlamydiales</taxon>
        <taxon>Candidatus Criblamydiaceae</taxon>
        <taxon>Estrella</taxon>
    </lineage>
</organism>
<reference evidence="4" key="1">
    <citation type="submission" date="2015-06" db="EMBL/GenBank/DDBJ databases">
        <authorList>
            <person name="Bertelli C."/>
        </authorList>
    </citation>
    <scope>NUCLEOTIDE SEQUENCE [LARGE SCALE GENOMIC DNA]</scope>
    <source>
        <strain evidence="4">CRIB-30</strain>
    </source>
</reference>
<protein>
    <submittedName>
        <fullName evidence="3">Uncharacterized protein</fullName>
    </submittedName>
</protein>
<evidence type="ECO:0000313" key="3">
    <source>
        <dbReference type="EMBL" id="CRX39247.1"/>
    </source>
</evidence>
<proteinExistence type="predicted"/>
<dbReference type="RefSeq" id="WP_098039112.1">
    <property type="nucleotide sequence ID" value="NZ_CWGJ01000026.1"/>
</dbReference>
<gene>
    <name evidence="3" type="ORF">ELAC_1922</name>
</gene>
<evidence type="ECO:0000256" key="1">
    <source>
        <dbReference type="SAM" id="Coils"/>
    </source>
</evidence>